<name>A0A9J6P3L5_9CLOT</name>
<protein>
    <submittedName>
        <fullName evidence="2">PIN domain-containing protein</fullName>
    </submittedName>
</protein>
<comment type="caution">
    <text evidence="2">The sequence shown here is derived from an EMBL/GenBank/DDBJ whole genome shotgun (WGS) entry which is preliminary data.</text>
</comment>
<gene>
    <name evidence="2" type="ORF">KDK92_10285</name>
</gene>
<dbReference type="PANTHER" id="PTHR39677:SF4">
    <property type="entry name" value="RIBONUCLEASE VAPC6"/>
    <property type="match status" value="1"/>
</dbReference>
<dbReference type="Gene3D" id="3.40.50.1010">
    <property type="entry name" value="5'-nuclease"/>
    <property type="match status" value="1"/>
</dbReference>
<dbReference type="InterPro" id="IPR029060">
    <property type="entry name" value="PIN-like_dom_sf"/>
</dbReference>
<keyword evidence="3" id="KW-1185">Reference proteome</keyword>
<evidence type="ECO:0000313" key="3">
    <source>
        <dbReference type="Proteomes" id="UP001056429"/>
    </source>
</evidence>
<evidence type="ECO:0000259" key="1">
    <source>
        <dbReference type="Pfam" id="PF01850"/>
    </source>
</evidence>
<dbReference type="Pfam" id="PF01850">
    <property type="entry name" value="PIN"/>
    <property type="match status" value="1"/>
</dbReference>
<dbReference type="AlphaFoldDB" id="A0A9J6P3L5"/>
<evidence type="ECO:0000313" key="2">
    <source>
        <dbReference type="EMBL" id="MCM1990120.1"/>
    </source>
</evidence>
<sequence length="219" mass="26356">MKTFNYPFENIKFNRHTKILVDTCFLLSLLYDKDPKNNECILTFKKLLASECKLFVNDIVTAEFINQIQKKMFVNDLKFKWDKTEPINTRPNINLIIACFNKNDRRIIKERRLEKFHYIPFNKYFYNIAKNSWKRDLLKVYYEKAVEMHTQIEQAMHLKYVTINKESIDLAKEFMKKFMLSVNDAYHLACAEYNGINYLLTLDCDFEEIREANIDILKI</sequence>
<dbReference type="PANTHER" id="PTHR39677">
    <property type="entry name" value="RIBONUCLEASE VAPC6"/>
    <property type="match status" value="1"/>
</dbReference>
<dbReference type="SUPFAM" id="SSF88723">
    <property type="entry name" value="PIN domain-like"/>
    <property type="match status" value="1"/>
</dbReference>
<dbReference type="EMBL" id="JAGSOJ010000002">
    <property type="protein sequence ID" value="MCM1990120.1"/>
    <property type="molecule type" value="Genomic_DNA"/>
</dbReference>
<dbReference type="InterPro" id="IPR002716">
    <property type="entry name" value="PIN_dom"/>
</dbReference>
<dbReference type="Proteomes" id="UP001056429">
    <property type="component" value="Unassembled WGS sequence"/>
</dbReference>
<reference evidence="2" key="2">
    <citation type="submission" date="2021-04" db="EMBL/GenBank/DDBJ databases">
        <authorList>
            <person name="Dong X."/>
        </authorList>
    </citation>
    <scope>NUCLEOTIDE SEQUENCE</scope>
    <source>
        <strain evidence="2">ZWT</strain>
    </source>
</reference>
<feature type="domain" description="PIN" evidence="1">
    <location>
        <begin position="143"/>
        <end position="210"/>
    </location>
</feature>
<dbReference type="RefSeq" id="WP_250859162.1">
    <property type="nucleotide sequence ID" value="NZ_JAGSOJ010000002.1"/>
</dbReference>
<accession>A0A9J6P3L5</accession>
<reference evidence="2" key="1">
    <citation type="journal article" date="2021" name="mSystems">
        <title>Bacteria and Archaea Synergistically Convert Glycine Betaine to Biogenic Methane in the Formosa Cold Seep of the South China Sea.</title>
        <authorList>
            <person name="Li L."/>
            <person name="Zhang W."/>
            <person name="Zhang S."/>
            <person name="Song L."/>
            <person name="Sun Q."/>
            <person name="Zhang H."/>
            <person name="Xiang H."/>
            <person name="Dong X."/>
        </authorList>
    </citation>
    <scope>NUCLEOTIDE SEQUENCE</scope>
    <source>
        <strain evidence="2">ZWT</strain>
    </source>
</reference>
<proteinExistence type="predicted"/>
<organism evidence="2 3">
    <name type="scientific">Oceanirhabdus seepicola</name>
    <dbReference type="NCBI Taxonomy" id="2828781"/>
    <lineage>
        <taxon>Bacteria</taxon>
        <taxon>Bacillati</taxon>
        <taxon>Bacillota</taxon>
        <taxon>Clostridia</taxon>
        <taxon>Eubacteriales</taxon>
        <taxon>Clostridiaceae</taxon>
        <taxon>Oceanirhabdus</taxon>
    </lineage>
</organism>